<evidence type="ECO:0000313" key="2">
    <source>
        <dbReference type="EMBL" id="WIM93951.1"/>
    </source>
</evidence>
<keyword evidence="1" id="KW-0472">Membrane</keyword>
<organism evidence="2 3">
    <name type="scientific">Actinoplanes oblitus</name>
    <dbReference type="NCBI Taxonomy" id="3040509"/>
    <lineage>
        <taxon>Bacteria</taxon>
        <taxon>Bacillati</taxon>
        <taxon>Actinomycetota</taxon>
        <taxon>Actinomycetes</taxon>
        <taxon>Micromonosporales</taxon>
        <taxon>Micromonosporaceae</taxon>
        <taxon>Actinoplanes</taxon>
    </lineage>
</organism>
<keyword evidence="3" id="KW-1185">Reference proteome</keyword>
<feature type="transmembrane region" description="Helical" evidence="1">
    <location>
        <begin position="137"/>
        <end position="170"/>
    </location>
</feature>
<gene>
    <name evidence="2" type="ORF">ACTOB_005946</name>
</gene>
<evidence type="ECO:0000313" key="3">
    <source>
        <dbReference type="Proteomes" id="UP001240150"/>
    </source>
</evidence>
<feature type="transmembrane region" description="Helical" evidence="1">
    <location>
        <begin position="64"/>
        <end position="82"/>
    </location>
</feature>
<evidence type="ECO:0000256" key="1">
    <source>
        <dbReference type="SAM" id="Phobius"/>
    </source>
</evidence>
<sequence length="180" mass="18876">MDWRDKFALATDLALIGVAVTALSLPLVTAPAALAAGSAAVRGRYHDGRLPGWHPLLHQYRRGILPGLPVLLAIVVLLIDLAAVRGGRVPGGPVLLAVTLVAVLGLAGVAALTLVAVGRDPELPWRAAARWSWEHPACVLALALTSVVAFVLTLAVPITLPLMIGFHLFALHMISDRLAP</sequence>
<accession>A0ABY8W7Y7</accession>
<proteinExistence type="predicted"/>
<protein>
    <recommendedName>
        <fullName evidence="4">DUF624 domain-containing protein</fullName>
    </recommendedName>
</protein>
<keyword evidence="1" id="KW-0812">Transmembrane</keyword>
<feature type="transmembrane region" description="Helical" evidence="1">
    <location>
        <begin position="94"/>
        <end position="117"/>
    </location>
</feature>
<evidence type="ECO:0008006" key="4">
    <source>
        <dbReference type="Google" id="ProtNLM"/>
    </source>
</evidence>
<dbReference type="EMBL" id="CP126980">
    <property type="protein sequence ID" value="WIM93951.1"/>
    <property type="molecule type" value="Genomic_DNA"/>
</dbReference>
<dbReference type="RefSeq" id="WP_284915154.1">
    <property type="nucleotide sequence ID" value="NZ_CP126980.1"/>
</dbReference>
<reference evidence="2 3" key="1">
    <citation type="submission" date="2023-06" db="EMBL/GenBank/DDBJ databases">
        <authorList>
            <person name="Yushchuk O."/>
            <person name="Binda E."/>
            <person name="Ruckert-Reed C."/>
            <person name="Fedorenko V."/>
            <person name="Kalinowski J."/>
            <person name="Marinelli F."/>
        </authorList>
    </citation>
    <scope>NUCLEOTIDE SEQUENCE [LARGE SCALE GENOMIC DNA]</scope>
    <source>
        <strain evidence="2 3">NRRL 3884</strain>
    </source>
</reference>
<keyword evidence="1" id="KW-1133">Transmembrane helix</keyword>
<name>A0ABY8W7Y7_9ACTN</name>
<dbReference type="Proteomes" id="UP001240150">
    <property type="component" value="Chromosome"/>
</dbReference>